<evidence type="ECO:0000313" key="15">
    <source>
        <dbReference type="EMBL" id="GAB0200222.1"/>
    </source>
</evidence>
<dbReference type="InterPro" id="IPR001368">
    <property type="entry name" value="TNFR/NGFR_Cys_rich_reg"/>
</dbReference>
<reference evidence="15 16" key="1">
    <citation type="submission" date="2024-06" db="EMBL/GenBank/DDBJ databases">
        <title>The draft genome of Grus japonensis, version 3.</title>
        <authorList>
            <person name="Nabeshima K."/>
            <person name="Suzuki S."/>
            <person name="Onuma M."/>
        </authorList>
    </citation>
    <scope>NUCLEOTIDE SEQUENCE [LARGE SCALE GENOMIC DNA]</scope>
    <source>
        <strain evidence="15 16">451A</strain>
    </source>
</reference>
<sequence length="391" mass="43837">MRSALRGAPRRCCLPLLLLLLEATLCTAAVLDGRDRFDPLDSSSGGDEFYQVQDRNLYCKKCPAGTYVAEHCKEQYGSSKCLPCKEDEYIKYPNDFSKCLGCQMCREDQVELSPCRAVSNTQCVCKNGTFCSPDHPCEMCQKCRTRCPAGEVELAPCTPHSDLQCGPPTSTFSNLTGGAIAAIVVVAVACLTVFFALLWMFCCRSRGDERDLSRKSCSVVDYLMRQLTRYQRGDQGTQDNNHNEQVSQHQLLPRESSSVTPSAPGLEMTVLTTSCPSAKCRRNLVPAQGKEPLAVLRRSFEIFAQEVPYKDWKRYGRALDLLENDIVLAEMNDKYSHEPFFQMLNMWQNRQGLNASVNTLLGTLHEINLGGIAEDISYKLVQRGYFKYEVS</sequence>
<feature type="repeat" description="TNFR-Cys" evidence="9">
    <location>
        <begin position="83"/>
        <end position="123"/>
    </location>
</feature>
<dbReference type="GO" id="GO:0016020">
    <property type="term" value="C:membrane"/>
    <property type="evidence" value="ECO:0007669"/>
    <property type="project" value="UniProtKB-SubCell"/>
</dbReference>
<dbReference type="Pfam" id="PF00531">
    <property type="entry name" value="Death"/>
    <property type="match status" value="1"/>
</dbReference>
<feature type="transmembrane region" description="Helical" evidence="11">
    <location>
        <begin position="179"/>
        <end position="202"/>
    </location>
</feature>
<evidence type="ECO:0000313" key="16">
    <source>
        <dbReference type="Proteomes" id="UP001623348"/>
    </source>
</evidence>
<feature type="disulfide bond" evidence="9">
    <location>
        <begin position="84"/>
        <end position="99"/>
    </location>
</feature>
<feature type="disulfide bond" evidence="9">
    <location>
        <begin position="147"/>
        <end position="165"/>
    </location>
</feature>
<dbReference type="GO" id="GO:0004888">
    <property type="term" value="F:transmembrane signaling receptor activity"/>
    <property type="evidence" value="ECO:0007669"/>
    <property type="project" value="UniProtKB-ARBA"/>
</dbReference>
<keyword evidence="4" id="KW-0677">Repeat</keyword>
<keyword evidence="11" id="KW-0812">Transmembrane</keyword>
<keyword evidence="7" id="KW-0675">Receptor</keyword>
<protein>
    <submittedName>
        <fullName evidence="15">Tumor necrosis factor receptor superfamily member 10A-like</fullName>
    </submittedName>
</protein>
<dbReference type="CDD" id="cd08315">
    <property type="entry name" value="Death_TRAILR_DR4_DR5"/>
    <property type="match status" value="1"/>
</dbReference>
<evidence type="ECO:0000256" key="9">
    <source>
        <dbReference type="PROSITE-ProRule" id="PRU00206"/>
    </source>
</evidence>
<dbReference type="AlphaFoldDB" id="A0ABC9XS02"/>
<keyword evidence="5 11" id="KW-0472">Membrane</keyword>
<comment type="caution">
    <text evidence="15">The sequence shown here is derived from an EMBL/GenBank/DDBJ whole genome shotgun (WGS) entry which is preliminary data.</text>
</comment>
<evidence type="ECO:0000256" key="12">
    <source>
        <dbReference type="SAM" id="SignalP"/>
    </source>
</evidence>
<feature type="repeat" description="TNFR-Cys" evidence="9">
    <location>
        <begin position="124"/>
        <end position="165"/>
    </location>
</feature>
<name>A0ABC9XS02_GRUJA</name>
<dbReference type="PROSITE" id="PS50050">
    <property type="entry name" value="TNFR_NGFR_2"/>
    <property type="match status" value="2"/>
</dbReference>
<evidence type="ECO:0000256" key="3">
    <source>
        <dbReference type="ARBA" id="ARBA00022729"/>
    </source>
</evidence>
<dbReference type="SMART" id="SM00208">
    <property type="entry name" value="TNFR"/>
    <property type="match status" value="2"/>
</dbReference>
<evidence type="ECO:0000256" key="10">
    <source>
        <dbReference type="SAM" id="MobiDB-lite"/>
    </source>
</evidence>
<feature type="compositionally biased region" description="Polar residues" evidence="10">
    <location>
        <begin position="234"/>
        <end position="261"/>
    </location>
</feature>
<dbReference type="CDD" id="cd10580">
    <property type="entry name" value="TNFRSF10"/>
    <property type="match status" value="1"/>
</dbReference>
<dbReference type="InterPro" id="IPR000488">
    <property type="entry name" value="Death_dom"/>
</dbReference>
<feature type="disulfide bond" evidence="9">
    <location>
        <begin position="125"/>
        <end position="140"/>
    </location>
</feature>
<feature type="domain" description="TNFR-Cys" evidence="14">
    <location>
        <begin position="124"/>
        <end position="165"/>
    </location>
</feature>
<dbReference type="FunFam" id="2.10.50.10:FF:000004">
    <property type="entry name" value="Tumor necrosis factor receptor superfamily member 6"/>
    <property type="match status" value="1"/>
</dbReference>
<evidence type="ECO:0000256" key="2">
    <source>
        <dbReference type="ARBA" id="ARBA00022703"/>
    </source>
</evidence>
<feature type="domain" description="TNFR-Cys" evidence="14">
    <location>
        <begin position="83"/>
        <end position="123"/>
    </location>
</feature>
<dbReference type="Pfam" id="PF00020">
    <property type="entry name" value="TNFR_c6"/>
    <property type="match status" value="2"/>
</dbReference>
<evidence type="ECO:0000256" key="4">
    <source>
        <dbReference type="ARBA" id="ARBA00022737"/>
    </source>
</evidence>
<evidence type="ECO:0000256" key="1">
    <source>
        <dbReference type="ARBA" id="ARBA00004370"/>
    </source>
</evidence>
<keyword evidence="16" id="KW-1185">Reference proteome</keyword>
<gene>
    <name evidence="15" type="ORF">GRJ2_002487600</name>
</gene>
<dbReference type="InterPro" id="IPR011029">
    <property type="entry name" value="DEATH-like_dom_sf"/>
</dbReference>
<evidence type="ECO:0000256" key="11">
    <source>
        <dbReference type="SAM" id="Phobius"/>
    </source>
</evidence>
<comment type="caution">
    <text evidence="9">Lacks conserved residue(s) required for the propagation of feature annotation.</text>
</comment>
<dbReference type="PROSITE" id="PS50017">
    <property type="entry name" value="DEATH_DOMAIN"/>
    <property type="match status" value="1"/>
</dbReference>
<dbReference type="SMART" id="SM00005">
    <property type="entry name" value="DEATH"/>
    <property type="match status" value="1"/>
</dbReference>
<dbReference type="GO" id="GO:0006915">
    <property type="term" value="P:apoptotic process"/>
    <property type="evidence" value="ECO:0007669"/>
    <property type="project" value="UniProtKB-KW"/>
</dbReference>
<organism evidence="15 16">
    <name type="scientific">Grus japonensis</name>
    <name type="common">Japanese crane</name>
    <name type="synonym">Red-crowned crane</name>
    <dbReference type="NCBI Taxonomy" id="30415"/>
    <lineage>
        <taxon>Eukaryota</taxon>
        <taxon>Metazoa</taxon>
        <taxon>Chordata</taxon>
        <taxon>Craniata</taxon>
        <taxon>Vertebrata</taxon>
        <taxon>Euteleostomi</taxon>
        <taxon>Archelosauria</taxon>
        <taxon>Archosauria</taxon>
        <taxon>Dinosauria</taxon>
        <taxon>Saurischia</taxon>
        <taxon>Theropoda</taxon>
        <taxon>Coelurosauria</taxon>
        <taxon>Aves</taxon>
        <taxon>Neognathae</taxon>
        <taxon>Neoaves</taxon>
        <taxon>Gruiformes</taxon>
        <taxon>Gruidae</taxon>
        <taxon>Grus</taxon>
    </lineage>
</organism>
<feature type="region of interest" description="Disordered" evidence="10">
    <location>
        <begin position="232"/>
        <end position="263"/>
    </location>
</feature>
<dbReference type="EMBL" id="BAAFJT010000026">
    <property type="protein sequence ID" value="GAB0200222.1"/>
    <property type="molecule type" value="Genomic_DNA"/>
</dbReference>
<dbReference type="PANTHER" id="PTHR46330:SF17">
    <property type="entry name" value="TUMOR NECROSIS FACTOR RECEPTOR SUPERFAMILY, MEMBER 10B"/>
    <property type="match status" value="1"/>
</dbReference>
<dbReference type="PANTHER" id="PTHR46330">
    <property type="entry name" value="TUMOR NECROSIS FACTOR RECEPTOR SUPERFAMILY MEMBER 10B"/>
    <property type="match status" value="1"/>
</dbReference>
<keyword evidence="3 12" id="KW-0732">Signal</keyword>
<dbReference type="SUPFAM" id="SSF47986">
    <property type="entry name" value="DEATH domain"/>
    <property type="match status" value="1"/>
</dbReference>
<feature type="disulfide bond" evidence="9">
    <location>
        <begin position="102"/>
        <end position="115"/>
    </location>
</feature>
<dbReference type="Gene3D" id="1.10.533.10">
    <property type="entry name" value="Death Domain, Fas"/>
    <property type="match status" value="1"/>
</dbReference>
<dbReference type="InterPro" id="IPR052491">
    <property type="entry name" value="TNFRSF10"/>
</dbReference>
<keyword evidence="2" id="KW-0053">Apoptosis</keyword>
<evidence type="ECO:0000259" key="14">
    <source>
        <dbReference type="PROSITE" id="PS50050"/>
    </source>
</evidence>
<evidence type="ECO:0000256" key="5">
    <source>
        <dbReference type="ARBA" id="ARBA00023136"/>
    </source>
</evidence>
<comment type="subcellular location">
    <subcellularLocation>
        <location evidence="1">Membrane</location>
    </subcellularLocation>
</comment>
<evidence type="ECO:0000256" key="7">
    <source>
        <dbReference type="ARBA" id="ARBA00023170"/>
    </source>
</evidence>
<evidence type="ECO:0000259" key="13">
    <source>
        <dbReference type="PROSITE" id="PS50017"/>
    </source>
</evidence>
<evidence type="ECO:0000256" key="6">
    <source>
        <dbReference type="ARBA" id="ARBA00023157"/>
    </source>
</evidence>
<dbReference type="SUPFAM" id="SSF57586">
    <property type="entry name" value="TNF receptor-like"/>
    <property type="match status" value="2"/>
</dbReference>
<proteinExistence type="predicted"/>
<dbReference type="InterPro" id="IPR034024">
    <property type="entry name" value="TNFRSF10_N"/>
</dbReference>
<feature type="disulfide bond" evidence="9">
    <location>
        <begin position="105"/>
        <end position="123"/>
    </location>
</feature>
<accession>A0ABC9XS02</accession>
<dbReference type="Proteomes" id="UP001623348">
    <property type="component" value="Unassembled WGS sequence"/>
</dbReference>
<dbReference type="Gene3D" id="2.10.50.10">
    <property type="entry name" value="Tumor Necrosis Factor Receptor, subunit A, domain 2"/>
    <property type="match status" value="3"/>
</dbReference>
<keyword evidence="8" id="KW-0325">Glycoprotein</keyword>
<dbReference type="InterPro" id="IPR034029">
    <property type="entry name" value="TNFRSF10A/B_death"/>
</dbReference>
<keyword evidence="11" id="KW-1133">Transmembrane helix</keyword>
<feature type="chain" id="PRO_5044767391" evidence="12">
    <location>
        <begin position="29"/>
        <end position="391"/>
    </location>
</feature>
<evidence type="ECO:0000256" key="8">
    <source>
        <dbReference type="ARBA" id="ARBA00023180"/>
    </source>
</evidence>
<feature type="domain" description="Death" evidence="13">
    <location>
        <begin position="311"/>
        <end position="380"/>
    </location>
</feature>
<feature type="signal peptide" evidence="12">
    <location>
        <begin position="1"/>
        <end position="28"/>
    </location>
</feature>
<keyword evidence="6 9" id="KW-1015">Disulfide bond</keyword>